<dbReference type="RefSeq" id="WP_207183947.1">
    <property type="nucleotide sequence ID" value="NZ_AP024147.1"/>
</dbReference>
<dbReference type="Gene3D" id="2.150.10.10">
    <property type="entry name" value="Serralysin-like metalloprotease, C-terminal"/>
    <property type="match status" value="1"/>
</dbReference>
<dbReference type="InterPro" id="IPR011049">
    <property type="entry name" value="Serralysin-like_metalloprot_C"/>
</dbReference>
<keyword evidence="2" id="KW-0614">Plasmid</keyword>
<protein>
    <submittedName>
        <fullName evidence="2">Uncharacterized protein</fullName>
    </submittedName>
</protein>
<accession>A0A8H9CA45</accession>
<feature type="signal peptide" evidence="1">
    <location>
        <begin position="1"/>
        <end position="26"/>
    </location>
</feature>
<gene>
    <name evidence="2" type="ORF">mvi_62170</name>
</gene>
<proteinExistence type="predicted"/>
<organism evidence="2 3">
    <name type="scientific">Methylobacterium indicum</name>
    <dbReference type="NCBI Taxonomy" id="1775910"/>
    <lineage>
        <taxon>Bacteria</taxon>
        <taxon>Pseudomonadati</taxon>
        <taxon>Pseudomonadota</taxon>
        <taxon>Alphaproteobacteria</taxon>
        <taxon>Hyphomicrobiales</taxon>
        <taxon>Methylobacteriaceae</taxon>
        <taxon>Methylobacterium</taxon>
    </lineage>
</organism>
<evidence type="ECO:0000313" key="2">
    <source>
        <dbReference type="EMBL" id="BCM87756.1"/>
    </source>
</evidence>
<evidence type="ECO:0000256" key="1">
    <source>
        <dbReference type="SAM" id="SignalP"/>
    </source>
</evidence>
<sequence length="398" mass="39931">MKPIMKRIALAVLVAGIALTPATVLAQSTSVYSNTSRWNMAGPYTFDVNAGAGINVYNTAFGIGALAGNPQQNENTAFGSFALGALRTNGGSNVAVGSNALQNLDSGNYNTGIGSNAGRAYQSGGGGNVAIGHGAAGLDDFTPTYATGLGNTHVGSWSGQEITSGSRNSCYGMNACMNLTVGSNNTAIGFNAISGTMSGTATAEGNPAADNTAVGYEALRQTRSNGQVAVGNGALTANVYGIINTAVGYLALASSINGVANVAIGHASQLHTNGGSYNVSVGRDAMLSNVDGSQNTAIGDQALLNVNYSNVTAVGFQATATGSNQAVLGNFNVVKTYLYGVIQNQTRFVSNLPACDGGTTGSRAFVLDATSDARRSVVSGGGSLAIAVSCNGSAWLID</sequence>
<dbReference type="EMBL" id="AP024147">
    <property type="protein sequence ID" value="BCM87756.1"/>
    <property type="molecule type" value="Genomic_DNA"/>
</dbReference>
<keyword evidence="1" id="KW-0732">Signal</keyword>
<dbReference type="AlphaFoldDB" id="A0A8H9CA45"/>
<geneLocation type="plasmid" evidence="2 3">
    <name>pVL1_2</name>
</geneLocation>
<feature type="chain" id="PRO_5034014942" evidence="1">
    <location>
        <begin position="27"/>
        <end position="398"/>
    </location>
</feature>
<evidence type="ECO:0000313" key="3">
    <source>
        <dbReference type="Proteomes" id="UP000663508"/>
    </source>
</evidence>
<dbReference type="Proteomes" id="UP000663508">
    <property type="component" value="Plasmid pVL1_2"/>
</dbReference>
<reference evidence="2" key="1">
    <citation type="submission" date="2020-11" db="EMBL/GenBank/DDBJ databases">
        <title>Complete genome sequence of a novel pathogenic Methylobacterium strain isolated from rice in Vietnam.</title>
        <authorList>
            <person name="Lai K."/>
            <person name="Okazaki S."/>
            <person name="Higashi K."/>
            <person name="Mori H."/>
            <person name="Toyoda A."/>
            <person name="Kurokawa K."/>
        </authorList>
    </citation>
    <scope>NUCLEOTIDE SEQUENCE</scope>
    <source>
        <strain evidence="2">VL1</strain>
        <plasmid evidence="2">pVL1_2</plasmid>
    </source>
</reference>
<dbReference type="KEGG" id="mind:mvi_62170"/>
<name>A0A8H9CA45_9HYPH</name>